<name>A0ABW3JUZ4_9BACT</name>
<sequence length="62" mass="7389">MNDKKNPEELWAMQKAKLKLIFAHLHEDDFQYDYGKKDVMLKNLELKLGKSREELEQLLLGL</sequence>
<accession>A0ABW3JUZ4</accession>
<evidence type="ECO:0008006" key="3">
    <source>
        <dbReference type="Google" id="ProtNLM"/>
    </source>
</evidence>
<dbReference type="RefSeq" id="WP_377573285.1">
    <property type="nucleotide sequence ID" value="NZ_JBHTKA010000001.1"/>
</dbReference>
<evidence type="ECO:0000313" key="2">
    <source>
        <dbReference type="Proteomes" id="UP001597112"/>
    </source>
</evidence>
<keyword evidence="2" id="KW-1185">Reference proteome</keyword>
<dbReference type="Proteomes" id="UP001597112">
    <property type="component" value="Unassembled WGS sequence"/>
</dbReference>
<proteinExistence type="predicted"/>
<comment type="caution">
    <text evidence="1">The sequence shown here is derived from an EMBL/GenBank/DDBJ whole genome shotgun (WGS) entry which is preliminary data.</text>
</comment>
<organism evidence="1 2">
    <name type="scientific">Ohtaekwangia kribbensis</name>
    <dbReference type="NCBI Taxonomy" id="688913"/>
    <lineage>
        <taxon>Bacteria</taxon>
        <taxon>Pseudomonadati</taxon>
        <taxon>Bacteroidota</taxon>
        <taxon>Cytophagia</taxon>
        <taxon>Cytophagales</taxon>
        <taxon>Fulvivirgaceae</taxon>
        <taxon>Ohtaekwangia</taxon>
    </lineage>
</organism>
<dbReference type="EMBL" id="JBHTKA010000001">
    <property type="protein sequence ID" value="MFD0997758.1"/>
    <property type="molecule type" value="Genomic_DNA"/>
</dbReference>
<evidence type="ECO:0000313" key="1">
    <source>
        <dbReference type="EMBL" id="MFD0997758.1"/>
    </source>
</evidence>
<reference evidence="2" key="1">
    <citation type="journal article" date="2019" name="Int. J. Syst. Evol. Microbiol.">
        <title>The Global Catalogue of Microorganisms (GCM) 10K type strain sequencing project: providing services to taxonomists for standard genome sequencing and annotation.</title>
        <authorList>
            <consortium name="The Broad Institute Genomics Platform"/>
            <consortium name="The Broad Institute Genome Sequencing Center for Infectious Disease"/>
            <person name="Wu L."/>
            <person name="Ma J."/>
        </authorList>
    </citation>
    <scope>NUCLEOTIDE SEQUENCE [LARGE SCALE GENOMIC DNA]</scope>
    <source>
        <strain evidence="2">CCUG 58938</strain>
    </source>
</reference>
<gene>
    <name evidence="1" type="ORF">ACFQ21_00505</name>
</gene>
<protein>
    <recommendedName>
        <fullName evidence="3">General stress protein CsbD</fullName>
    </recommendedName>
</protein>